<protein>
    <submittedName>
        <fullName evidence="2">Uncharacterized protein</fullName>
    </submittedName>
</protein>
<dbReference type="Proteomes" id="UP000266673">
    <property type="component" value="Unassembled WGS sequence"/>
</dbReference>
<evidence type="ECO:0000256" key="1">
    <source>
        <dbReference type="SAM" id="Phobius"/>
    </source>
</evidence>
<dbReference type="EMBL" id="QKWP01001943">
    <property type="protein sequence ID" value="RIB05653.1"/>
    <property type="molecule type" value="Genomic_DNA"/>
</dbReference>
<proteinExistence type="predicted"/>
<feature type="transmembrane region" description="Helical" evidence="1">
    <location>
        <begin position="37"/>
        <end position="54"/>
    </location>
</feature>
<accession>A0A397UE58</accession>
<evidence type="ECO:0000313" key="2">
    <source>
        <dbReference type="EMBL" id="RIB05653.1"/>
    </source>
</evidence>
<gene>
    <name evidence="2" type="ORF">C2G38_577608</name>
</gene>
<feature type="transmembrane region" description="Helical" evidence="1">
    <location>
        <begin position="6"/>
        <end position="25"/>
    </location>
</feature>
<keyword evidence="1" id="KW-1133">Transmembrane helix</keyword>
<dbReference type="AlphaFoldDB" id="A0A397UE58"/>
<name>A0A397UE58_9GLOM</name>
<feature type="transmembrane region" description="Helical" evidence="1">
    <location>
        <begin position="74"/>
        <end position="96"/>
    </location>
</feature>
<keyword evidence="1" id="KW-0812">Transmembrane</keyword>
<comment type="caution">
    <text evidence="2">The sequence shown here is derived from an EMBL/GenBank/DDBJ whole genome shotgun (WGS) entry which is preliminary data.</text>
</comment>
<sequence>MLFKFLLSGKYIFGAFYFLMKFLYILKSLRYQYPRSLHIHVTFTRILIFWILYFENNFLARVDIKPLDLSKGHILVAYTTICLLFFSFSFSSFFFYSGSDFFSASPILKILQIMPIL</sequence>
<keyword evidence="3" id="KW-1185">Reference proteome</keyword>
<organism evidence="2 3">
    <name type="scientific">Gigaspora rosea</name>
    <dbReference type="NCBI Taxonomy" id="44941"/>
    <lineage>
        <taxon>Eukaryota</taxon>
        <taxon>Fungi</taxon>
        <taxon>Fungi incertae sedis</taxon>
        <taxon>Mucoromycota</taxon>
        <taxon>Glomeromycotina</taxon>
        <taxon>Glomeromycetes</taxon>
        <taxon>Diversisporales</taxon>
        <taxon>Gigasporaceae</taxon>
        <taxon>Gigaspora</taxon>
    </lineage>
</organism>
<keyword evidence="1" id="KW-0472">Membrane</keyword>
<reference evidence="2 3" key="1">
    <citation type="submission" date="2018-06" db="EMBL/GenBank/DDBJ databases">
        <title>Comparative genomics reveals the genomic features of Rhizophagus irregularis, R. cerebriforme, R. diaphanum and Gigaspora rosea, and their symbiotic lifestyle signature.</title>
        <authorList>
            <person name="Morin E."/>
            <person name="San Clemente H."/>
            <person name="Chen E.C.H."/>
            <person name="De La Providencia I."/>
            <person name="Hainaut M."/>
            <person name="Kuo A."/>
            <person name="Kohler A."/>
            <person name="Murat C."/>
            <person name="Tang N."/>
            <person name="Roy S."/>
            <person name="Loubradou J."/>
            <person name="Henrissat B."/>
            <person name="Grigoriev I.V."/>
            <person name="Corradi N."/>
            <person name="Roux C."/>
            <person name="Martin F.M."/>
        </authorList>
    </citation>
    <scope>NUCLEOTIDE SEQUENCE [LARGE SCALE GENOMIC DNA]</scope>
    <source>
        <strain evidence="2 3">DAOM 194757</strain>
    </source>
</reference>
<evidence type="ECO:0000313" key="3">
    <source>
        <dbReference type="Proteomes" id="UP000266673"/>
    </source>
</evidence>